<name>A0ABS6RYW5_9BACT</name>
<keyword evidence="8 10" id="KW-0472">Membrane</keyword>
<feature type="domain" description="FtsX extracellular" evidence="13">
    <location>
        <begin position="54"/>
        <end position="149"/>
    </location>
</feature>
<dbReference type="InterPro" id="IPR040690">
    <property type="entry name" value="FtsX_ECD"/>
</dbReference>
<comment type="caution">
    <text evidence="14">The sequence shown here is derived from an EMBL/GenBank/DDBJ whole genome shotgun (WGS) entry which is preliminary data.</text>
</comment>
<feature type="transmembrane region" description="Helical" evidence="11">
    <location>
        <begin position="20"/>
        <end position="42"/>
    </location>
</feature>
<keyword evidence="6 11" id="KW-0812">Transmembrane</keyword>
<dbReference type="Pfam" id="PF02687">
    <property type="entry name" value="FtsX"/>
    <property type="match status" value="1"/>
</dbReference>
<dbReference type="PANTHER" id="PTHR47755:SF1">
    <property type="entry name" value="CELL DIVISION PROTEIN FTSX"/>
    <property type="match status" value="1"/>
</dbReference>
<evidence type="ECO:0000256" key="9">
    <source>
        <dbReference type="ARBA" id="ARBA00023306"/>
    </source>
</evidence>
<evidence type="ECO:0000313" key="14">
    <source>
        <dbReference type="EMBL" id="MBV6341771.1"/>
    </source>
</evidence>
<dbReference type="PIRSF" id="PIRSF003097">
    <property type="entry name" value="FtsX"/>
    <property type="match status" value="1"/>
</dbReference>
<evidence type="ECO:0000256" key="1">
    <source>
        <dbReference type="ARBA" id="ARBA00004651"/>
    </source>
</evidence>
<feature type="transmembrane region" description="Helical" evidence="11">
    <location>
        <begin position="263"/>
        <end position="283"/>
    </location>
</feature>
<evidence type="ECO:0000256" key="11">
    <source>
        <dbReference type="SAM" id="Phobius"/>
    </source>
</evidence>
<keyword evidence="5 10" id="KW-0132">Cell division</keyword>
<sequence length="288" mass="32280">MFSLRLALQSIFKEKWMNVLSILSISVILFILISVAIAVYNVERLTARLPERLTVIVLLKEGVSGEEIKAVQTAIKAEHAVKTVNFVSKERALEDLKKVFKKDDFILKGYGENPLFDSFDVKLRSDGVPVEEVRRLIKKIKSMAGVDDVEYGEALMDSIYALKGGLRALGLSIGIVFVCAVTFICYTTVKILFYRHKDEIEIYKLLGATRWFVRAPFFMEGSIIGLLGGVIGSGMLMGFYTYFLKKLMADLPMFTFISIPMQFLYLLPVFGLLLGLGGSVLALGRLKY</sequence>
<comment type="subcellular location">
    <subcellularLocation>
        <location evidence="1">Cell membrane</location>
        <topology evidence="1">Multi-pass membrane protein</topology>
    </subcellularLocation>
</comment>
<evidence type="ECO:0000256" key="4">
    <source>
        <dbReference type="ARBA" id="ARBA00022475"/>
    </source>
</evidence>
<feature type="domain" description="ABC3 transporter permease C-terminal" evidence="12">
    <location>
        <begin position="172"/>
        <end position="285"/>
    </location>
</feature>
<dbReference type="Proteomes" id="UP001196980">
    <property type="component" value="Unassembled WGS sequence"/>
</dbReference>
<accession>A0ABS6RYW5</accession>
<keyword evidence="9 10" id="KW-0131">Cell cycle</keyword>
<dbReference type="PANTHER" id="PTHR47755">
    <property type="entry name" value="CELL DIVISION PROTEIN FTSX"/>
    <property type="match status" value="1"/>
</dbReference>
<reference evidence="14 15" key="1">
    <citation type="journal article" date="2020" name="J Geophys Res Biogeosci">
        <title>Magnetotaxis as an Adaptation to Enable Bacterial Shuttling of Microbial Sulfur and Sulfur Cycling Across Aquatic Oxic#Anoxic Interfaces.</title>
        <authorList>
            <person name="Li J."/>
            <person name="Liu P."/>
            <person name="Wang J."/>
            <person name="Roberts A.P."/>
            <person name="Pan Y."/>
        </authorList>
    </citation>
    <scope>NUCLEOTIDE SEQUENCE [LARGE SCALE GENOMIC DNA]</scope>
    <source>
        <strain evidence="14 15">MYR-1_YQ</strain>
    </source>
</reference>
<dbReference type="RefSeq" id="WP_218252401.1">
    <property type="nucleotide sequence ID" value="NZ_JABXWD010000149.1"/>
</dbReference>
<evidence type="ECO:0000259" key="13">
    <source>
        <dbReference type="Pfam" id="PF18075"/>
    </source>
</evidence>
<dbReference type="InterPro" id="IPR003838">
    <property type="entry name" value="ABC3_permease_C"/>
</dbReference>
<protein>
    <recommendedName>
        <fullName evidence="3 10">Cell division protein FtsX</fullName>
    </recommendedName>
</protein>
<proteinExistence type="inferred from homology"/>
<evidence type="ECO:0000256" key="8">
    <source>
        <dbReference type="ARBA" id="ARBA00023136"/>
    </source>
</evidence>
<feature type="transmembrane region" description="Helical" evidence="11">
    <location>
        <begin position="223"/>
        <end position="243"/>
    </location>
</feature>
<dbReference type="InterPro" id="IPR004513">
    <property type="entry name" value="FtsX"/>
</dbReference>
<evidence type="ECO:0000256" key="7">
    <source>
        <dbReference type="ARBA" id="ARBA00022989"/>
    </source>
</evidence>
<keyword evidence="4 10" id="KW-1003">Cell membrane</keyword>
<feature type="transmembrane region" description="Helical" evidence="11">
    <location>
        <begin position="168"/>
        <end position="189"/>
    </location>
</feature>
<evidence type="ECO:0000256" key="6">
    <source>
        <dbReference type="ARBA" id="ARBA00022692"/>
    </source>
</evidence>
<comment type="similarity">
    <text evidence="2 10">Belongs to the ABC-4 integral membrane protein family. FtsX subfamily.</text>
</comment>
<evidence type="ECO:0000256" key="5">
    <source>
        <dbReference type="ARBA" id="ARBA00022618"/>
    </source>
</evidence>
<gene>
    <name evidence="14" type="ORF">HWQ67_09250</name>
</gene>
<evidence type="ECO:0000256" key="2">
    <source>
        <dbReference type="ARBA" id="ARBA00007379"/>
    </source>
</evidence>
<evidence type="ECO:0000256" key="10">
    <source>
        <dbReference type="PIRNR" id="PIRNR003097"/>
    </source>
</evidence>
<evidence type="ECO:0000259" key="12">
    <source>
        <dbReference type="Pfam" id="PF02687"/>
    </source>
</evidence>
<evidence type="ECO:0000256" key="3">
    <source>
        <dbReference type="ARBA" id="ARBA00021907"/>
    </source>
</evidence>
<evidence type="ECO:0000313" key="15">
    <source>
        <dbReference type="Proteomes" id="UP001196980"/>
    </source>
</evidence>
<keyword evidence="7 11" id="KW-1133">Transmembrane helix</keyword>
<keyword evidence="15" id="KW-1185">Reference proteome</keyword>
<dbReference type="EMBL" id="JABXWD010000149">
    <property type="protein sequence ID" value="MBV6341771.1"/>
    <property type="molecule type" value="Genomic_DNA"/>
</dbReference>
<organism evidence="14 15">
    <name type="scientific">Candidatus Magnetobacterium casense</name>
    <dbReference type="NCBI Taxonomy" id="1455061"/>
    <lineage>
        <taxon>Bacteria</taxon>
        <taxon>Pseudomonadati</taxon>
        <taxon>Nitrospirota</taxon>
        <taxon>Thermodesulfovibrionia</taxon>
        <taxon>Thermodesulfovibrionales</taxon>
        <taxon>Candidatus Magnetobacteriaceae</taxon>
        <taxon>Candidatus Magnetobacterium</taxon>
    </lineage>
</organism>
<dbReference type="Pfam" id="PF18075">
    <property type="entry name" value="FtsX_ECD"/>
    <property type="match status" value="1"/>
</dbReference>